<sequence>MLLDVDLEDGAAEARLLHPSKHGYVAIMRKTRAGGLIQNMYPSAMVEDVVRAMRSTPDAYLSQAAFVAKSRRVSSLMEIRSAYVDIDCYTLGLTPDAAFVERVSQQAAEIGLPEPSYIVGSGRGLYAKWVFEKPMAAQHLPRWQALQSALTQIYRTLGCDVKVRDAARVLRLLGSTNSKALKSEETVRLRKVGGQIHDFDNLCLQVELARVSGLLGGIPEARWDLPFKDIAAGEVRRIVEAVKTGKPLPPSVTNLELLEQFAATHQPSGLKGGTVQSLNWARFIDLRNLAMQRGGIDRGSRDLFMFWAMNFLAHADVVNAKNFWPEATSLAQVICAEDFNPVEDGSLTTLFSRVQAKCSGKKVSFNGGDNWSPLYTPSNDHLIESLQISEGEQRQLCTLIGGREKQRRRDDKAPGRAERRTDRITFRAEASKLLGAGENVKAVAQKLGASEQKVRRLRRAAALPASRPDWHQRARDYAAAGVPQAQIARDLGVHRSSVKRLLERELCRVEQSTLPGTSSSHQVHSAKVRGEPAGRNSEGAQLIATVAARAELLAAERARDQAAQLAEREQAALAALSRVELLRQAAMRRSREVAGVIAPTPSAGPPSGGAEAQQSSITMTATASVASWPARGPTEVHARSDTSRPLSEETRDGHTGYQVHQNAQQGAGDSGQDQVRTGGLGPCLATRPASSAGMRRAAPGAWGGNSSPVVVELKQRALIAFRELAERSKRLRGSRQKK</sequence>
<gene>
    <name evidence="2" type="ORF">QRD43_20715</name>
</gene>
<dbReference type="EMBL" id="JASVDS010000008">
    <property type="protein sequence ID" value="MDL5034337.1"/>
    <property type="molecule type" value="Genomic_DNA"/>
</dbReference>
<feature type="compositionally biased region" description="Low complexity" evidence="1">
    <location>
        <begin position="661"/>
        <end position="674"/>
    </location>
</feature>
<organism evidence="2 3">
    <name type="scientific">Roseateles subflavus</name>
    <dbReference type="NCBI Taxonomy" id="3053353"/>
    <lineage>
        <taxon>Bacteria</taxon>
        <taxon>Pseudomonadati</taxon>
        <taxon>Pseudomonadota</taxon>
        <taxon>Betaproteobacteria</taxon>
        <taxon>Burkholderiales</taxon>
        <taxon>Sphaerotilaceae</taxon>
        <taxon>Roseateles</taxon>
    </lineage>
</organism>
<dbReference type="RefSeq" id="WP_285984413.1">
    <property type="nucleotide sequence ID" value="NZ_JASVDS010000008.1"/>
</dbReference>
<evidence type="ECO:0000313" key="3">
    <source>
        <dbReference type="Proteomes" id="UP001238603"/>
    </source>
</evidence>
<name>A0ABT7LN96_9BURK</name>
<protein>
    <recommendedName>
        <fullName evidence="4">Replication protein</fullName>
    </recommendedName>
</protein>
<feature type="compositionally biased region" description="Basic and acidic residues" evidence="1">
    <location>
        <begin position="634"/>
        <end position="654"/>
    </location>
</feature>
<keyword evidence="3" id="KW-1185">Reference proteome</keyword>
<feature type="compositionally biased region" description="Polar residues" evidence="1">
    <location>
        <begin position="613"/>
        <end position="625"/>
    </location>
</feature>
<evidence type="ECO:0000313" key="2">
    <source>
        <dbReference type="EMBL" id="MDL5034337.1"/>
    </source>
</evidence>
<comment type="caution">
    <text evidence="2">The sequence shown here is derived from an EMBL/GenBank/DDBJ whole genome shotgun (WGS) entry which is preliminary data.</text>
</comment>
<feature type="region of interest" description="Disordered" evidence="1">
    <location>
        <begin position="597"/>
        <end position="707"/>
    </location>
</feature>
<accession>A0ABT7LN96</accession>
<reference evidence="2 3" key="1">
    <citation type="submission" date="2023-06" db="EMBL/GenBank/DDBJ databases">
        <title>Pelomonas sp. APW6 16S ribosomal RNA gene genome sequencing and assembly.</title>
        <authorList>
            <person name="Woo H."/>
        </authorList>
    </citation>
    <scope>NUCLEOTIDE SEQUENCE [LARGE SCALE GENOMIC DNA]</scope>
    <source>
        <strain evidence="2 3">APW6</strain>
    </source>
</reference>
<feature type="compositionally biased region" description="Basic and acidic residues" evidence="1">
    <location>
        <begin position="402"/>
        <end position="421"/>
    </location>
</feature>
<dbReference type="Proteomes" id="UP001238603">
    <property type="component" value="Unassembled WGS sequence"/>
</dbReference>
<feature type="region of interest" description="Disordered" evidence="1">
    <location>
        <begin position="512"/>
        <end position="536"/>
    </location>
</feature>
<feature type="region of interest" description="Disordered" evidence="1">
    <location>
        <begin position="401"/>
        <end position="421"/>
    </location>
</feature>
<proteinExistence type="predicted"/>
<evidence type="ECO:0008006" key="4">
    <source>
        <dbReference type="Google" id="ProtNLM"/>
    </source>
</evidence>
<evidence type="ECO:0000256" key="1">
    <source>
        <dbReference type="SAM" id="MobiDB-lite"/>
    </source>
</evidence>
<feature type="compositionally biased region" description="Polar residues" evidence="1">
    <location>
        <begin position="512"/>
        <end position="523"/>
    </location>
</feature>